<accession>A0ABR7YRC7</accession>
<sequence>MKTIKVGILYICTGRYSVFWDRFYHSAEEFLLTENDIEKHYFIFTDSEQAEKGYRIHRYFKNSEGFPSDSIKRFEMFLSIQEDLKYMDYVYFLNANMNFVQKVGKEILPVGFKSGLVGVLHPGYFQSGKEELPYERNPDSKAFIPNIEGHSYHYFMGGFNGGKTDDFLTMCLTCSNNIREDAKNNIVACFHDESHINAYFLTKNILILSPEYGFPEDLEAPFTPKVIILNKAKHYGGYFIKEYANPFLLPSPFKKKNGFGKIKSKIKKIISKIRKYLNP</sequence>
<evidence type="ECO:0000256" key="1">
    <source>
        <dbReference type="ARBA" id="ARBA00001936"/>
    </source>
</evidence>
<dbReference type="InterPro" id="IPR029044">
    <property type="entry name" value="Nucleotide-diphossugar_trans"/>
</dbReference>
<gene>
    <name evidence="5" type="ORF">H8B06_13350</name>
</gene>
<dbReference type="Pfam" id="PF03414">
    <property type="entry name" value="Glyco_transf_6"/>
    <property type="match status" value="1"/>
</dbReference>
<dbReference type="PANTHER" id="PTHR10462">
    <property type="entry name" value="GLYCOSYLTRANSFERASE-RELATED"/>
    <property type="match status" value="1"/>
</dbReference>
<dbReference type="NCBIfam" id="NF041524">
    <property type="entry name" value="Gltr_6"/>
    <property type="match status" value="1"/>
</dbReference>
<dbReference type="Gene3D" id="3.90.550.10">
    <property type="entry name" value="Spore Coat Polysaccharide Biosynthesis Protein SpsA, Chain A"/>
    <property type="match status" value="1"/>
</dbReference>
<dbReference type="SUPFAM" id="SSF53448">
    <property type="entry name" value="Nucleotide-diphospho-sugar transferases"/>
    <property type="match status" value="1"/>
</dbReference>
<keyword evidence="3" id="KW-0328">Glycosyltransferase</keyword>
<dbReference type="PANTHER" id="PTHR10462:SF53">
    <property type="entry name" value="HISTO-BLOOD GROUP ABO SYSTEM TRANSFERASE 1-LIKE"/>
    <property type="match status" value="1"/>
</dbReference>
<comment type="cofactor">
    <cofactor evidence="1">
        <name>Mn(2+)</name>
        <dbReference type="ChEBI" id="CHEBI:29035"/>
    </cofactor>
</comment>
<organism evidence="5 6">
    <name type="scientific">Sphingobacterium micropteri</name>
    <dbReference type="NCBI Taxonomy" id="2763501"/>
    <lineage>
        <taxon>Bacteria</taxon>
        <taxon>Pseudomonadati</taxon>
        <taxon>Bacteroidota</taxon>
        <taxon>Sphingobacteriia</taxon>
        <taxon>Sphingobacteriales</taxon>
        <taxon>Sphingobacteriaceae</taxon>
        <taxon>Sphingobacterium</taxon>
    </lineage>
</organism>
<evidence type="ECO:0000256" key="3">
    <source>
        <dbReference type="ARBA" id="ARBA00022676"/>
    </source>
</evidence>
<reference evidence="5 6" key="1">
    <citation type="submission" date="2020-08" db="EMBL/GenBank/DDBJ databases">
        <title>Sphingobacterium sp. DN00404 isolated from aquaculture water.</title>
        <authorList>
            <person name="Zhang M."/>
        </authorList>
    </citation>
    <scope>NUCLEOTIDE SEQUENCE [LARGE SCALE GENOMIC DNA]</scope>
    <source>
        <strain evidence="5 6">DN00404</strain>
    </source>
</reference>
<comment type="similarity">
    <text evidence="2">Belongs to the glycosyltransferase 6 family.</text>
</comment>
<proteinExistence type="inferred from homology"/>
<evidence type="ECO:0000256" key="2">
    <source>
        <dbReference type="ARBA" id="ARBA00010413"/>
    </source>
</evidence>
<keyword evidence="6" id="KW-1185">Reference proteome</keyword>
<keyword evidence="4" id="KW-0808">Transferase</keyword>
<dbReference type="InterPro" id="IPR048174">
    <property type="entry name" value="WbnI-like"/>
</dbReference>
<dbReference type="Proteomes" id="UP000602759">
    <property type="component" value="Unassembled WGS sequence"/>
</dbReference>
<evidence type="ECO:0008006" key="7">
    <source>
        <dbReference type="Google" id="ProtNLM"/>
    </source>
</evidence>
<evidence type="ECO:0000313" key="6">
    <source>
        <dbReference type="Proteomes" id="UP000602759"/>
    </source>
</evidence>
<dbReference type="RefSeq" id="WP_190994772.1">
    <property type="nucleotide sequence ID" value="NZ_JACOIK010000009.1"/>
</dbReference>
<dbReference type="InterPro" id="IPR005076">
    <property type="entry name" value="Glyco_trans_6"/>
</dbReference>
<evidence type="ECO:0000256" key="4">
    <source>
        <dbReference type="ARBA" id="ARBA00022679"/>
    </source>
</evidence>
<dbReference type="EMBL" id="JACOIK010000009">
    <property type="protein sequence ID" value="MBD1433817.1"/>
    <property type="molecule type" value="Genomic_DNA"/>
</dbReference>
<name>A0ABR7YRC7_9SPHI</name>
<protein>
    <recommendedName>
        <fullName evidence="7">Glycosyl transferase family 6</fullName>
    </recommendedName>
</protein>
<evidence type="ECO:0000313" key="5">
    <source>
        <dbReference type="EMBL" id="MBD1433817.1"/>
    </source>
</evidence>
<comment type="caution">
    <text evidence="5">The sequence shown here is derived from an EMBL/GenBank/DDBJ whole genome shotgun (WGS) entry which is preliminary data.</text>
</comment>